<dbReference type="SUPFAM" id="SSF48264">
    <property type="entry name" value="Cytochrome P450"/>
    <property type="match status" value="1"/>
</dbReference>
<dbReference type="Gene3D" id="1.10.630.10">
    <property type="entry name" value="Cytochrome P450"/>
    <property type="match status" value="1"/>
</dbReference>
<feature type="binding site" description="axial binding residue" evidence="8">
    <location>
        <position position="475"/>
    </location>
    <ligand>
        <name>heme</name>
        <dbReference type="ChEBI" id="CHEBI:30413"/>
    </ligand>
    <ligandPart>
        <name>Fe</name>
        <dbReference type="ChEBI" id="CHEBI:18248"/>
    </ligandPart>
</feature>
<dbReference type="GO" id="GO:0004497">
    <property type="term" value="F:monooxygenase activity"/>
    <property type="evidence" value="ECO:0007669"/>
    <property type="project" value="UniProtKB-KW"/>
</dbReference>
<evidence type="ECO:0000313" key="10">
    <source>
        <dbReference type="EMBL" id="KAF8904735.1"/>
    </source>
</evidence>
<evidence type="ECO:0000256" key="9">
    <source>
        <dbReference type="SAM" id="Phobius"/>
    </source>
</evidence>
<comment type="similarity">
    <text evidence="3">Belongs to the cytochrome P450 family.</text>
</comment>
<comment type="pathway">
    <text evidence="2">Secondary metabolite biosynthesis.</text>
</comment>
<protein>
    <submittedName>
        <fullName evidence="10">High nitrogen upregulated cytochrome P450 monooxygenase 2</fullName>
    </submittedName>
</protein>
<dbReference type="PRINTS" id="PR00385">
    <property type="entry name" value="P450"/>
</dbReference>
<dbReference type="GO" id="GO:0020037">
    <property type="term" value="F:heme binding"/>
    <property type="evidence" value="ECO:0007669"/>
    <property type="project" value="InterPro"/>
</dbReference>
<evidence type="ECO:0000256" key="7">
    <source>
        <dbReference type="ARBA" id="ARBA00023033"/>
    </source>
</evidence>
<evidence type="ECO:0000256" key="5">
    <source>
        <dbReference type="ARBA" id="ARBA00023002"/>
    </source>
</evidence>
<evidence type="ECO:0000313" key="11">
    <source>
        <dbReference type="Proteomes" id="UP000724874"/>
    </source>
</evidence>
<evidence type="ECO:0000256" key="4">
    <source>
        <dbReference type="ARBA" id="ARBA00022723"/>
    </source>
</evidence>
<dbReference type="GO" id="GO:0016705">
    <property type="term" value="F:oxidoreductase activity, acting on paired donors, with incorporation or reduction of molecular oxygen"/>
    <property type="evidence" value="ECO:0007669"/>
    <property type="project" value="InterPro"/>
</dbReference>
<keyword evidence="11" id="KW-1185">Reference proteome</keyword>
<dbReference type="PANTHER" id="PTHR24305:SF187">
    <property type="entry name" value="P450, PUTATIVE (EUROFUNG)-RELATED"/>
    <property type="match status" value="1"/>
</dbReference>
<dbReference type="OrthoDB" id="6692864at2759"/>
<comment type="cofactor">
    <cofactor evidence="1 8">
        <name>heme</name>
        <dbReference type="ChEBI" id="CHEBI:30413"/>
    </cofactor>
</comment>
<dbReference type="PRINTS" id="PR00465">
    <property type="entry name" value="EP450IV"/>
</dbReference>
<proteinExistence type="inferred from homology"/>
<evidence type="ECO:0000256" key="6">
    <source>
        <dbReference type="ARBA" id="ARBA00023004"/>
    </source>
</evidence>
<organism evidence="10 11">
    <name type="scientific">Gymnopilus junonius</name>
    <name type="common">Spectacular rustgill mushroom</name>
    <name type="synonym">Gymnopilus spectabilis subsp. junonius</name>
    <dbReference type="NCBI Taxonomy" id="109634"/>
    <lineage>
        <taxon>Eukaryota</taxon>
        <taxon>Fungi</taxon>
        <taxon>Dikarya</taxon>
        <taxon>Basidiomycota</taxon>
        <taxon>Agaricomycotina</taxon>
        <taxon>Agaricomycetes</taxon>
        <taxon>Agaricomycetidae</taxon>
        <taxon>Agaricales</taxon>
        <taxon>Agaricineae</taxon>
        <taxon>Hymenogastraceae</taxon>
        <taxon>Gymnopilus</taxon>
    </lineage>
</organism>
<evidence type="ECO:0000256" key="1">
    <source>
        <dbReference type="ARBA" id="ARBA00001971"/>
    </source>
</evidence>
<dbReference type="PANTHER" id="PTHR24305">
    <property type="entry name" value="CYTOCHROME P450"/>
    <property type="match status" value="1"/>
</dbReference>
<dbReference type="Pfam" id="PF00067">
    <property type="entry name" value="p450"/>
    <property type="match status" value="1"/>
</dbReference>
<evidence type="ECO:0000256" key="8">
    <source>
        <dbReference type="PIRSR" id="PIRSR602403-1"/>
    </source>
</evidence>
<keyword evidence="9" id="KW-1133">Transmembrane helix</keyword>
<keyword evidence="8" id="KW-0349">Heme</keyword>
<reference evidence="10" key="1">
    <citation type="submission" date="2020-11" db="EMBL/GenBank/DDBJ databases">
        <authorList>
            <consortium name="DOE Joint Genome Institute"/>
            <person name="Ahrendt S."/>
            <person name="Riley R."/>
            <person name="Andreopoulos W."/>
            <person name="LaButti K."/>
            <person name="Pangilinan J."/>
            <person name="Ruiz-duenas F.J."/>
            <person name="Barrasa J.M."/>
            <person name="Sanchez-Garcia M."/>
            <person name="Camarero S."/>
            <person name="Miyauchi S."/>
            <person name="Serrano A."/>
            <person name="Linde D."/>
            <person name="Babiker R."/>
            <person name="Drula E."/>
            <person name="Ayuso-Fernandez I."/>
            <person name="Pacheco R."/>
            <person name="Padilla G."/>
            <person name="Ferreira P."/>
            <person name="Barriuso J."/>
            <person name="Kellner H."/>
            <person name="Castanera R."/>
            <person name="Alfaro M."/>
            <person name="Ramirez L."/>
            <person name="Pisabarro A.G."/>
            <person name="Kuo A."/>
            <person name="Tritt A."/>
            <person name="Lipzen A."/>
            <person name="He G."/>
            <person name="Yan M."/>
            <person name="Ng V."/>
            <person name="Cullen D."/>
            <person name="Martin F."/>
            <person name="Rosso M.-N."/>
            <person name="Henrissat B."/>
            <person name="Hibbett D."/>
            <person name="Martinez A.T."/>
            <person name="Grigoriev I.V."/>
        </authorList>
    </citation>
    <scope>NUCLEOTIDE SEQUENCE</scope>
    <source>
        <strain evidence="10">AH 44721</strain>
    </source>
</reference>
<comment type="caution">
    <text evidence="10">The sequence shown here is derived from an EMBL/GenBank/DDBJ whole genome shotgun (WGS) entry which is preliminary data.</text>
</comment>
<keyword evidence="9" id="KW-0472">Membrane</keyword>
<dbReference type="Proteomes" id="UP000724874">
    <property type="component" value="Unassembled WGS sequence"/>
</dbReference>
<keyword evidence="9" id="KW-0812">Transmembrane</keyword>
<dbReference type="InterPro" id="IPR001128">
    <property type="entry name" value="Cyt_P450"/>
</dbReference>
<dbReference type="InterPro" id="IPR050121">
    <property type="entry name" value="Cytochrome_P450_monoxygenase"/>
</dbReference>
<evidence type="ECO:0000256" key="3">
    <source>
        <dbReference type="ARBA" id="ARBA00010617"/>
    </source>
</evidence>
<dbReference type="EMBL" id="JADNYJ010000025">
    <property type="protein sequence ID" value="KAF8904735.1"/>
    <property type="molecule type" value="Genomic_DNA"/>
</dbReference>
<keyword evidence="5" id="KW-0560">Oxidoreductase</keyword>
<keyword evidence="6 8" id="KW-0408">Iron</keyword>
<evidence type="ECO:0000256" key="2">
    <source>
        <dbReference type="ARBA" id="ARBA00005179"/>
    </source>
</evidence>
<gene>
    <name evidence="10" type="ORF">CPB84DRAFT_1814354</name>
</gene>
<feature type="transmembrane region" description="Helical" evidence="9">
    <location>
        <begin position="34"/>
        <end position="52"/>
    </location>
</feature>
<keyword evidence="7 10" id="KW-0503">Monooxygenase</keyword>
<dbReference type="InterPro" id="IPR036396">
    <property type="entry name" value="Cyt_P450_sf"/>
</dbReference>
<keyword evidence="4 8" id="KW-0479">Metal-binding</keyword>
<feature type="transmembrane region" description="Helical" evidence="9">
    <location>
        <begin position="64"/>
        <end position="81"/>
    </location>
</feature>
<name>A0A9P5TPF0_GYMJU</name>
<accession>A0A9P5TPF0</accession>
<dbReference type="GO" id="GO:0005506">
    <property type="term" value="F:iron ion binding"/>
    <property type="evidence" value="ECO:0007669"/>
    <property type="project" value="InterPro"/>
</dbReference>
<dbReference type="AlphaFoldDB" id="A0A9P5TPF0"/>
<dbReference type="InterPro" id="IPR002403">
    <property type="entry name" value="Cyt_P450_E_grp-IV"/>
</dbReference>
<sequence length="533" mass="59933">MDYLLSRFDPMLSMEGLAALITHVWVQENEPESLTGFLLGLVAIASIPIILFPSSLGTHPVWQSYALFVTVILSSITVYRLSPLHPLARHPGPVLCRISKLWMAYISFRGKQHEYFKELHLRYGPIVRVGPNELSVTDKDSILIILGKDGLPKGPLWQGRIITPTSQKNKANSLISARDLQHHAKLRKPWNKAFGLAPMIDYTELVINKSFELNKLLLGMCRLSCDKTGHVDLSKWISLFSFGHDFGLMTEGDKNGIMKNMESALLPPSISQHIPWAALFAVEQAKLRATRDKKKDLFYHLLQNVDPESTADPFPLIVSNSVLAIIAGSDTTATTLSNIIYYLLLYPKYMEELRSEIEANFPIEEHAPIQGDKLPAMKMLNAIINEALRLLPPLPTLLQRAVPKGSGGKLIGHFFIPEGTAIVIPPYCLHRDPRYFSPRTEEFWPDRWSMDKSDDPNFVHDASAFIPFSHGPANCAGKTLAIFELRYLTAMLVRNFNISFQDGFAPSVWEENLLDRFVFTKGPLPVKLSPRAL</sequence>